<reference evidence="2 3" key="1">
    <citation type="journal article" date="2024" name="Nat. Commun.">
        <title>Phylogenomics reveals the evolutionary origins of lichenization in chlorophyte algae.</title>
        <authorList>
            <person name="Puginier C."/>
            <person name="Libourel C."/>
            <person name="Otte J."/>
            <person name="Skaloud P."/>
            <person name="Haon M."/>
            <person name="Grisel S."/>
            <person name="Petersen M."/>
            <person name="Berrin J.G."/>
            <person name="Delaux P.M."/>
            <person name="Dal Grande F."/>
            <person name="Keller J."/>
        </authorList>
    </citation>
    <scope>NUCLEOTIDE SEQUENCE [LARGE SCALE GENOMIC DNA]</scope>
    <source>
        <strain evidence="2 3">SAG 245.80</strain>
    </source>
</reference>
<feature type="compositionally biased region" description="Low complexity" evidence="1">
    <location>
        <begin position="742"/>
        <end position="756"/>
    </location>
</feature>
<dbReference type="GO" id="GO:1990112">
    <property type="term" value="C:RQC complex"/>
    <property type="evidence" value="ECO:0007669"/>
    <property type="project" value="TreeGrafter"/>
</dbReference>
<feature type="region of interest" description="Disordered" evidence="1">
    <location>
        <begin position="1"/>
        <end position="108"/>
    </location>
</feature>
<dbReference type="InterPro" id="IPR006994">
    <property type="entry name" value="TCF25/Rqc1"/>
</dbReference>
<evidence type="ECO:0000313" key="2">
    <source>
        <dbReference type="EMBL" id="KAK9819275.1"/>
    </source>
</evidence>
<dbReference type="Pfam" id="PF04910">
    <property type="entry name" value="Tcf25"/>
    <property type="match status" value="1"/>
</dbReference>
<keyword evidence="3" id="KW-1185">Reference proteome</keyword>
<organism evidence="2 3">
    <name type="scientific">Elliptochloris bilobata</name>
    <dbReference type="NCBI Taxonomy" id="381761"/>
    <lineage>
        <taxon>Eukaryota</taxon>
        <taxon>Viridiplantae</taxon>
        <taxon>Chlorophyta</taxon>
        <taxon>core chlorophytes</taxon>
        <taxon>Trebouxiophyceae</taxon>
        <taxon>Trebouxiophyceae incertae sedis</taxon>
        <taxon>Elliptochloris clade</taxon>
        <taxon>Elliptochloris</taxon>
    </lineage>
</organism>
<protein>
    <recommendedName>
        <fullName evidence="4">Transcription factor 25</fullName>
    </recommendedName>
</protein>
<proteinExistence type="predicted"/>
<dbReference type="Proteomes" id="UP001445335">
    <property type="component" value="Unassembled WGS sequence"/>
</dbReference>
<evidence type="ECO:0008006" key="4">
    <source>
        <dbReference type="Google" id="ProtNLM"/>
    </source>
</evidence>
<dbReference type="PANTHER" id="PTHR22684:SF0">
    <property type="entry name" value="RIBOSOME QUALITY CONTROL COMPLEX SUBUNIT TCF25"/>
    <property type="match status" value="1"/>
</dbReference>
<accession>A0AAW1QCH2</accession>
<feature type="region of interest" description="Disordered" evidence="1">
    <location>
        <begin position="660"/>
        <end position="685"/>
    </location>
</feature>
<name>A0AAW1QCH2_9CHLO</name>
<feature type="compositionally biased region" description="Basic and acidic residues" evidence="1">
    <location>
        <begin position="758"/>
        <end position="774"/>
    </location>
</feature>
<evidence type="ECO:0000256" key="1">
    <source>
        <dbReference type="SAM" id="MobiDB-lite"/>
    </source>
</evidence>
<comment type="caution">
    <text evidence="2">The sequence shown here is derived from an EMBL/GenBank/DDBJ whole genome shotgun (WGS) entry which is preliminary data.</text>
</comment>
<dbReference type="EMBL" id="JALJOU010000123">
    <property type="protein sequence ID" value="KAK9819275.1"/>
    <property type="molecule type" value="Genomic_DNA"/>
</dbReference>
<gene>
    <name evidence="2" type="ORF">WJX81_004556</name>
</gene>
<evidence type="ECO:0000313" key="3">
    <source>
        <dbReference type="Proteomes" id="UP001445335"/>
    </source>
</evidence>
<sequence>MAARHLQRLRKADVLSAELARDSASDEETSPVTKAAPCNPFKLLSDDEDTRGSDKEATTEQEDSEQAPATSKAPPAKAAGKARRRKKKGKGAAEQSISKQQAAAVGAGGEEDLDKLLAEFHVHEQPTQAAATQPGRASTAAPALLPLLAVDPRRLRADAELERMFGKRALGGNDRDGGQGGGLVGGNRRVRRLVARGVLRRVPLRRGLLVVPRDTWPPVGGGLALEPAGHTADGVPRFRYTHSPAYLAVQTMFQECQETHDPNAIVQLLGQHPYHIDALLALFDLHRATGQHEYAEELLQRCLYALEMAWPPSFRPQARVDFEEEQNRPLFVALFRHIQGLSRRGLHATALEVAKLALGLDPSDPLGLLLYVDFLALRAQQWDFLERLVAEWPGAGLACLPNFAFSLPLGHWLRSRQRHARLGAALARAGGAGAATSGSVGAAREEGEEEEAVAAGDALARAALLHPLAVVQLMERLQDQGVGKDCEWGSVLRRPLFARASDGGSASLAHLTALFVERHHTLWKSAEAQAWLRAACDAASAGSLAGEAETYAAARGEAFSPGAANAYRHLRVHDFSDTVAALPQEELQAMMGGGPREPAGLDEALVALAAAEAVARRRNGGAHTGELDEEALRNMHPLAALLHSLLPWFRVAGAMPGEGELAAAPREGNPGAEDGPGVHPPNVDPVDWEAMQLQGPEALAALDEEQRRGLVADMLATMAAMPHDARRWLLAGWRRQWAGGADAQGAGAAEGAVEGEPLGEHLDAGGELSDERSEGSSAGGSGGGGIAGLPRETAGDDVD</sequence>
<feature type="region of interest" description="Disordered" evidence="1">
    <location>
        <begin position="742"/>
        <end position="799"/>
    </location>
</feature>
<dbReference type="PANTHER" id="PTHR22684">
    <property type="entry name" value="NULP1-RELATED"/>
    <property type="match status" value="1"/>
</dbReference>
<feature type="compositionally biased region" description="Gly residues" evidence="1">
    <location>
        <begin position="777"/>
        <end position="787"/>
    </location>
</feature>
<feature type="compositionally biased region" description="Basic residues" evidence="1">
    <location>
        <begin position="80"/>
        <end position="90"/>
    </location>
</feature>
<dbReference type="AlphaFoldDB" id="A0AAW1QCH2"/>
<feature type="compositionally biased region" description="Low complexity" evidence="1">
    <location>
        <begin position="67"/>
        <end position="79"/>
    </location>
</feature>